<feature type="transmembrane region" description="Helical" evidence="9">
    <location>
        <begin position="135"/>
        <end position="159"/>
    </location>
</feature>
<reference evidence="10 11" key="1">
    <citation type="journal article" date="2015" name="Genome Announc.">
        <title>Genome Sequence of Borrelia chilensis VA1, a South American Member of the Lyme Borreliosis Group.</title>
        <authorList>
            <person name="Huang W."/>
            <person name="Ojaimi C."/>
            <person name="Fallon J.T."/>
            <person name="Travisany D."/>
            <person name="Maass A."/>
            <person name="Ivanova L."/>
            <person name="Tomova A."/>
            <person name="Gonzalez-Acuna D."/>
            <person name="Godfrey H.P."/>
            <person name="Cabello F.C."/>
        </authorList>
    </citation>
    <scope>NUCLEOTIDE SEQUENCE [LARGE SCALE GENOMIC DNA]</scope>
    <source>
        <strain evidence="10 11">VA1</strain>
        <plasmid evidence="10">cp26</plasmid>
    </source>
</reference>
<evidence type="ECO:0000256" key="5">
    <source>
        <dbReference type="ARBA" id="ARBA00022692"/>
    </source>
</evidence>
<accession>A0A0A7UX57</accession>
<feature type="transmembrane region" description="Helical" evidence="9">
    <location>
        <begin position="103"/>
        <end position="123"/>
    </location>
</feature>
<name>A0A0A7UX57_9SPIR</name>
<feature type="transmembrane region" description="Helical" evidence="9">
    <location>
        <begin position="299"/>
        <end position="321"/>
    </location>
</feature>
<evidence type="ECO:0000313" key="11">
    <source>
        <dbReference type="Proteomes" id="UP000030940"/>
    </source>
</evidence>
<feature type="transmembrane region" description="Helical" evidence="9">
    <location>
        <begin position="23"/>
        <end position="43"/>
    </location>
</feature>
<dbReference type="GO" id="GO:0005345">
    <property type="term" value="F:purine nucleobase transmembrane transporter activity"/>
    <property type="evidence" value="ECO:0007669"/>
    <property type="project" value="TreeGrafter"/>
</dbReference>
<gene>
    <name evidence="10" type="ORF">OY14_04255</name>
</gene>
<sequence length="451" mass="48869">MNQSKETLLFQFKNNTIDYKKEIIAGVTTFLSMAYIIAVNPAILSSTGMPIGALVTATCLTSAFSSILMGLYTNTPISLAPGMGLNAFFAFSVVIGMNIPWQVALAAVFTEGLIFIILSLSRARESIANSIPVNLKYSISVGIGLFIAFIGFVNGGIIIKNDATLVGIGSFIDLKVLFTFLGLFFIVIFEQLKVRGSILWAICSITAIAWTYAIFNPESANITGIRFPDGILRFESIGPIFNQLDFSYALSKHFWTFVTIVLVLLFNDLFDTLGTLIAVAAKGNMLDKNGKIPNVGKIFLIDAISTTVGAIMGVSTVTAYIESCTGIEEGGKTGLTTIVTGIMFFIAVFLSPLFIAVPASATAAALIYVGFSMCREIIKIDFSNIRENIPSFLILFLIPLTYNISSGISIGIIFYVLINIILNLLGNKKNKISPVMVLLCLIFVIKFVYGY</sequence>
<keyword evidence="6 8" id="KW-1133">Transmembrane helix</keyword>
<keyword evidence="3 8" id="KW-0813">Transport</keyword>
<dbReference type="InterPro" id="IPR045018">
    <property type="entry name" value="Azg-like"/>
</dbReference>
<dbReference type="InterPro" id="IPR006043">
    <property type="entry name" value="NCS2"/>
</dbReference>
<keyword evidence="10" id="KW-0614">Plasmid</keyword>
<dbReference type="AlphaFoldDB" id="A0A0A7UX57"/>
<comment type="similarity">
    <text evidence="2 8">Belongs to the nucleobase:cation symporter-2 (NCS2) (TC 2.A.40) family. Azg-like subfamily.</text>
</comment>
<keyword evidence="5 8" id="KW-0812">Transmembrane</keyword>
<dbReference type="Proteomes" id="UP000030940">
    <property type="component" value="Plasmid cp26"/>
</dbReference>
<dbReference type="EMBL" id="CP009911">
    <property type="protein sequence ID" value="AJA90665.1"/>
    <property type="molecule type" value="Genomic_DNA"/>
</dbReference>
<dbReference type="HOGENOM" id="CLU_024508_0_1_12"/>
<evidence type="ECO:0000256" key="4">
    <source>
        <dbReference type="ARBA" id="ARBA00022475"/>
    </source>
</evidence>
<feature type="transmembrane region" description="Helical" evidence="9">
    <location>
        <begin position="79"/>
        <end position="97"/>
    </location>
</feature>
<dbReference type="GO" id="GO:0005886">
    <property type="term" value="C:plasma membrane"/>
    <property type="evidence" value="ECO:0007669"/>
    <property type="project" value="UniProtKB-SubCell"/>
</dbReference>
<dbReference type="PIRSF" id="PIRSF005353">
    <property type="entry name" value="PbuG"/>
    <property type="match status" value="1"/>
</dbReference>
<keyword evidence="4 8" id="KW-1003">Cell membrane</keyword>
<evidence type="ECO:0000256" key="7">
    <source>
        <dbReference type="ARBA" id="ARBA00023136"/>
    </source>
</evidence>
<feature type="transmembrane region" description="Helical" evidence="9">
    <location>
        <begin position="341"/>
        <end position="371"/>
    </location>
</feature>
<evidence type="ECO:0000256" key="6">
    <source>
        <dbReference type="ARBA" id="ARBA00022989"/>
    </source>
</evidence>
<evidence type="ECO:0000256" key="3">
    <source>
        <dbReference type="ARBA" id="ARBA00022448"/>
    </source>
</evidence>
<dbReference type="PANTHER" id="PTHR43337:SF1">
    <property type="entry name" value="XANTHINE_URACIL PERMEASE C887.17-RELATED"/>
    <property type="match status" value="1"/>
</dbReference>
<evidence type="ECO:0000256" key="1">
    <source>
        <dbReference type="ARBA" id="ARBA00004651"/>
    </source>
</evidence>
<evidence type="ECO:0000313" key="10">
    <source>
        <dbReference type="EMBL" id="AJA90665.1"/>
    </source>
</evidence>
<feature type="transmembrane region" description="Helical" evidence="9">
    <location>
        <begin position="254"/>
        <end position="279"/>
    </location>
</feature>
<dbReference type="InterPro" id="IPR026033">
    <property type="entry name" value="Azg-like_bact_archaea"/>
</dbReference>
<dbReference type="Pfam" id="PF00860">
    <property type="entry name" value="Xan_ur_permease"/>
    <property type="match status" value="1"/>
</dbReference>
<feature type="transmembrane region" description="Helical" evidence="9">
    <location>
        <begin position="49"/>
        <end position="72"/>
    </location>
</feature>
<evidence type="ECO:0000256" key="8">
    <source>
        <dbReference type="PIRNR" id="PIRNR005353"/>
    </source>
</evidence>
<comment type="subcellular location">
    <subcellularLocation>
        <location evidence="1 8">Cell membrane</location>
        <topology evidence="1 8">Multi-pass membrane protein</topology>
    </subcellularLocation>
</comment>
<feature type="transmembrane region" description="Helical" evidence="9">
    <location>
        <begin position="432"/>
        <end position="449"/>
    </location>
</feature>
<feature type="transmembrane region" description="Helical" evidence="9">
    <location>
        <begin position="165"/>
        <end position="189"/>
    </location>
</feature>
<keyword evidence="7 8" id="KW-0472">Membrane</keyword>
<protein>
    <submittedName>
        <fullName evidence="10">Guanine permease</fullName>
    </submittedName>
</protein>
<evidence type="ECO:0000256" key="9">
    <source>
        <dbReference type="SAM" id="Phobius"/>
    </source>
</evidence>
<dbReference type="KEGG" id="bchi:OY14_04255"/>
<keyword evidence="11" id="KW-1185">Reference proteome</keyword>
<geneLocation type="plasmid" evidence="10 11">
    <name>cp26</name>
</geneLocation>
<feature type="transmembrane region" description="Helical" evidence="9">
    <location>
        <begin position="392"/>
        <end position="420"/>
    </location>
</feature>
<proteinExistence type="inferred from homology"/>
<feature type="transmembrane region" description="Helical" evidence="9">
    <location>
        <begin position="196"/>
        <end position="215"/>
    </location>
</feature>
<dbReference type="PANTHER" id="PTHR43337">
    <property type="entry name" value="XANTHINE/URACIL PERMEASE C887.17-RELATED"/>
    <property type="match status" value="1"/>
</dbReference>
<evidence type="ECO:0000256" key="2">
    <source>
        <dbReference type="ARBA" id="ARBA00005697"/>
    </source>
</evidence>
<organism evidence="10 11">
    <name type="scientific">Borreliella chilensis</name>
    <dbReference type="NCBI Taxonomy" id="1245910"/>
    <lineage>
        <taxon>Bacteria</taxon>
        <taxon>Pseudomonadati</taxon>
        <taxon>Spirochaetota</taxon>
        <taxon>Spirochaetia</taxon>
        <taxon>Spirochaetales</taxon>
        <taxon>Borreliaceae</taxon>
        <taxon>Borreliella</taxon>
    </lineage>
</organism>